<sequence length="102" mass="11866">MNDSLGSLSTNDSSEGQARKKKKSHVISKKTVRQINISYNEMVQLLNPQNLFINKNLEEQFNVIKTIDESSYFPHFKFIFDENLVCSEIKWDRLPTLIKLTS</sequence>
<feature type="compositionally biased region" description="Polar residues" evidence="1">
    <location>
        <begin position="1"/>
        <end position="16"/>
    </location>
</feature>
<organism evidence="2 3">
    <name type="scientific">Paramecium sonneborni</name>
    <dbReference type="NCBI Taxonomy" id="65129"/>
    <lineage>
        <taxon>Eukaryota</taxon>
        <taxon>Sar</taxon>
        <taxon>Alveolata</taxon>
        <taxon>Ciliophora</taxon>
        <taxon>Intramacronucleata</taxon>
        <taxon>Oligohymenophorea</taxon>
        <taxon>Peniculida</taxon>
        <taxon>Parameciidae</taxon>
        <taxon>Paramecium</taxon>
    </lineage>
</organism>
<evidence type="ECO:0000256" key="1">
    <source>
        <dbReference type="SAM" id="MobiDB-lite"/>
    </source>
</evidence>
<dbReference type="Proteomes" id="UP000692954">
    <property type="component" value="Unassembled WGS sequence"/>
</dbReference>
<evidence type="ECO:0000313" key="2">
    <source>
        <dbReference type="EMBL" id="CAD8049758.1"/>
    </source>
</evidence>
<proteinExistence type="predicted"/>
<feature type="region of interest" description="Disordered" evidence="1">
    <location>
        <begin position="1"/>
        <end position="27"/>
    </location>
</feature>
<reference evidence="2" key="1">
    <citation type="submission" date="2021-01" db="EMBL/GenBank/DDBJ databases">
        <authorList>
            <consortium name="Genoscope - CEA"/>
            <person name="William W."/>
        </authorList>
    </citation>
    <scope>NUCLEOTIDE SEQUENCE</scope>
</reference>
<dbReference type="AlphaFoldDB" id="A0A8S1K310"/>
<comment type="caution">
    <text evidence="2">The sequence shown here is derived from an EMBL/GenBank/DDBJ whole genome shotgun (WGS) entry which is preliminary data.</text>
</comment>
<evidence type="ECO:0000313" key="3">
    <source>
        <dbReference type="Proteomes" id="UP000692954"/>
    </source>
</evidence>
<keyword evidence="3" id="KW-1185">Reference proteome</keyword>
<dbReference type="EMBL" id="CAJJDN010000004">
    <property type="protein sequence ID" value="CAD8049758.1"/>
    <property type="molecule type" value="Genomic_DNA"/>
</dbReference>
<protein>
    <submittedName>
        <fullName evidence="2">Uncharacterized protein</fullName>
    </submittedName>
</protein>
<name>A0A8S1K310_9CILI</name>
<dbReference type="OrthoDB" id="289594at2759"/>
<accession>A0A8S1K310</accession>
<gene>
    <name evidence="2" type="ORF">PSON_ATCC_30995.1.T0040301</name>
</gene>